<evidence type="ECO:0000256" key="1">
    <source>
        <dbReference type="ARBA" id="ARBA00004141"/>
    </source>
</evidence>
<dbReference type="GeneID" id="104776877"/>
<feature type="transmembrane region" description="Helical" evidence="7">
    <location>
        <begin position="302"/>
        <end position="321"/>
    </location>
</feature>
<evidence type="ECO:0000256" key="7">
    <source>
        <dbReference type="RuleBase" id="RU368015"/>
    </source>
</evidence>
<comment type="subcellular location">
    <subcellularLocation>
        <location evidence="1 7">Membrane</location>
        <topology evidence="1 7">Multi-pass membrane protein</topology>
    </subcellularLocation>
</comment>
<evidence type="ECO:0000256" key="3">
    <source>
        <dbReference type="ARBA" id="ARBA00022448"/>
    </source>
</evidence>
<dbReference type="InterPro" id="IPR037185">
    <property type="entry name" value="EmrE-like"/>
</dbReference>
<feature type="transmembrane region" description="Helical" evidence="7">
    <location>
        <begin position="278"/>
        <end position="296"/>
    </location>
</feature>
<dbReference type="InterPro" id="IPR030182">
    <property type="entry name" value="PUP_plant"/>
</dbReference>
<feature type="transmembrane region" description="Helical" evidence="7">
    <location>
        <begin position="246"/>
        <end position="271"/>
    </location>
</feature>
<feature type="transmembrane region" description="Helical" evidence="7">
    <location>
        <begin position="104"/>
        <end position="129"/>
    </location>
</feature>
<organism evidence="9 11">
    <name type="scientific">Camelina sativa</name>
    <name type="common">False flax</name>
    <name type="synonym">Myagrum sativum</name>
    <dbReference type="NCBI Taxonomy" id="90675"/>
    <lineage>
        <taxon>Eukaryota</taxon>
        <taxon>Viridiplantae</taxon>
        <taxon>Streptophyta</taxon>
        <taxon>Embryophyta</taxon>
        <taxon>Tracheophyta</taxon>
        <taxon>Spermatophyta</taxon>
        <taxon>Magnoliopsida</taxon>
        <taxon>eudicotyledons</taxon>
        <taxon>Gunneridae</taxon>
        <taxon>Pentapetalae</taxon>
        <taxon>rosids</taxon>
        <taxon>malvids</taxon>
        <taxon>Brassicales</taxon>
        <taxon>Brassicaceae</taxon>
        <taxon>Camelineae</taxon>
        <taxon>Camelina</taxon>
    </lineage>
</organism>
<dbReference type="RefSeq" id="XP_010499329.1">
    <property type="nucleotide sequence ID" value="XM_010501027.1"/>
</dbReference>
<protein>
    <recommendedName>
        <fullName evidence="7">Probable purine permease</fullName>
    </recommendedName>
</protein>
<keyword evidence="6 7" id="KW-0472">Membrane</keyword>
<dbReference type="Pfam" id="PF16913">
    <property type="entry name" value="PUNUT"/>
    <property type="match status" value="1"/>
</dbReference>
<feature type="transmembrane region" description="Helical" evidence="7">
    <location>
        <begin position="35"/>
        <end position="58"/>
    </location>
</feature>
<evidence type="ECO:0000256" key="2">
    <source>
        <dbReference type="ARBA" id="ARBA00006213"/>
    </source>
</evidence>
<dbReference type="SUPFAM" id="SSF103481">
    <property type="entry name" value="Multidrug resistance efflux transporter EmrE"/>
    <property type="match status" value="1"/>
</dbReference>
<feature type="compositionally biased region" description="Polar residues" evidence="8">
    <location>
        <begin position="342"/>
        <end position="355"/>
    </location>
</feature>
<accession>A0ABM1RJQ7</accession>
<evidence type="ECO:0000313" key="10">
    <source>
        <dbReference type="RefSeq" id="XP_010499329.1"/>
    </source>
</evidence>
<dbReference type="Proteomes" id="UP000694864">
    <property type="component" value="Chromosome 3"/>
</dbReference>
<keyword evidence="3 7" id="KW-0813">Transport</keyword>
<dbReference type="PANTHER" id="PTHR31376:SF54">
    <property type="entry name" value="PURINE PERMEASE 3"/>
    <property type="match status" value="1"/>
</dbReference>
<feature type="compositionally biased region" description="Basic and acidic residues" evidence="8">
    <location>
        <begin position="331"/>
        <end position="340"/>
    </location>
</feature>
<feature type="transmembrane region" description="Helical" evidence="7">
    <location>
        <begin position="136"/>
        <end position="155"/>
    </location>
</feature>
<comment type="caution">
    <text evidence="7">Lacks conserved residue(s) required for the propagation of feature annotation.</text>
</comment>
<evidence type="ECO:0000256" key="8">
    <source>
        <dbReference type="SAM" id="MobiDB-lite"/>
    </source>
</evidence>
<dbReference type="PANTHER" id="PTHR31376">
    <property type="entry name" value="OS09G0467300 PROTEIN-RELATED"/>
    <property type="match status" value="1"/>
</dbReference>
<reference evidence="10 11" key="3">
    <citation type="submission" date="2025-05" db="UniProtKB">
        <authorList>
            <consortium name="RefSeq"/>
        </authorList>
    </citation>
    <scope>IDENTIFICATION</scope>
    <source>
        <tissue evidence="10 11">Leaf</tissue>
    </source>
</reference>
<keyword evidence="4 7" id="KW-0812">Transmembrane</keyword>
<dbReference type="GeneID" id="104776876"/>
<dbReference type="RefSeq" id="XP_019099245.1">
    <property type="nucleotide sequence ID" value="XM_019243700.1"/>
</dbReference>
<evidence type="ECO:0000256" key="5">
    <source>
        <dbReference type="ARBA" id="ARBA00022989"/>
    </source>
</evidence>
<feature type="region of interest" description="Disordered" evidence="8">
    <location>
        <begin position="331"/>
        <end position="355"/>
    </location>
</feature>
<keyword evidence="5 7" id="KW-1133">Transmembrane helix</keyword>
<sequence length="355" mass="39244">MAKALVIINCIILAIGNCGGPLIMRLYFNNGGKRIWFSTFLETAGFPVIFIPLLFSYIHRRKNNNGGENATSFFLIKPRLLGAAIFIGILSGFDNYLYAYGIAYLPVSTAALIIASQLACIAIFSFFMVKHKFTPFTINAVVLLTVGAAVLGMHTETDRPVHETHKQYVLGFLVTVAAAVVYAFILPLVELAYQKAKQPLSYTLVLEVQMILCFLASIVSLIGMSIAGDFKALPKEAKEFKLGEVLYYVVAVFSAIIWQGFFLGAIGLIFCTSSLVSGIMISVLLPITEVLAVIFYHEKFQAEKGLSLALSLWGFVSYFYGEIKSDNDKRRIQQEEKESQETELPSLSSRTISEC</sequence>
<reference evidence="9" key="1">
    <citation type="journal article" date="1997" name="Nucleic Acids Res.">
        <title>tRNAscan-SE: a program for improved detection of transfer RNA genes in genomic sequence.</title>
        <authorList>
            <person name="Lowe T.M."/>
            <person name="Eddy S.R."/>
        </authorList>
    </citation>
    <scope>NUCLEOTIDE SEQUENCE [LARGE SCALE GENOMIC DNA]</scope>
    <source>
        <strain evidence="9">r\DH55</strain>
    </source>
</reference>
<feature type="transmembrane region" description="Helical" evidence="7">
    <location>
        <begin position="79"/>
        <end position="98"/>
    </location>
</feature>
<feature type="transmembrane region" description="Helical" evidence="7">
    <location>
        <begin position="167"/>
        <end position="189"/>
    </location>
</feature>
<reference evidence="9" key="2">
    <citation type="journal article" date="2014" name="Nat. Commun.">
        <title>The emerging biofuel crop Camelina sativa retains a highly undifferentiated hexaploid genome structure.</title>
        <authorList>
            <person name="Kagale S."/>
            <person name="Koh C."/>
            <person name="Nixon J."/>
            <person name="Bollina V."/>
            <person name="Clarke W.E."/>
            <person name="Tuteja R."/>
            <person name="Spillane C."/>
            <person name="Robinson S.J."/>
            <person name="Links M.G."/>
            <person name="Clarke C."/>
            <person name="Higgins E.E."/>
            <person name="Huebert T."/>
            <person name="Sharpe A.G."/>
            <person name="Parkin I.A."/>
        </authorList>
    </citation>
    <scope>NUCLEOTIDE SEQUENCE [LARGE SCALE GENOMIC DNA]</scope>
    <source>
        <strain evidence="9">r\DH55</strain>
    </source>
</reference>
<evidence type="ECO:0000256" key="6">
    <source>
        <dbReference type="ARBA" id="ARBA00023136"/>
    </source>
</evidence>
<gene>
    <name evidence="11" type="primary">LOC104776877</name>
    <name evidence="10" type="synonym">LOC104776876</name>
</gene>
<evidence type="ECO:0000256" key="4">
    <source>
        <dbReference type="ARBA" id="ARBA00022692"/>
    </source>
</evidence>
<feature type="transmembrane region" description="Helical" evidence="7">
    <location>
        <begin position="201"/>
        <end position="226"/>
    </location>
</feature>
<evidence type="ECO:0000313" key="11">
    <source>
        <dbReference type="RefSeq" id="XP_019099245.1"/>
    </source>
</evidence>
<comment type="similarity">
    <text evidence="2 7">Belongs to the purine permeases (TC 2.A.7.14) family.</text>
</comment>
<proteinExistence type="inferred from homology"/>
<keyword evidence="9" id="KW-1185">Reference proteome</keyword>
<name>A0ABM1RJQ7_CAMSA</name>
<evidence type="ECO:0000313" key="9">
    <source>
        <dbReference type="Proteomes" id="UP000694864"/>
    </source>
</evidence>